<dbReference type="Pfam" id="PF00392">
    <property type="entry name" value="GntR"/>
    <property type="match status" value="1"/>
</dbReference>
<dbReference type="OrthoDB" id="9781630at2"/>
<dbReference type="PRINTS" id="PR00035">
    <property type="entry name" value="HTHGNTR"/>
</dbReference>
<sequence length="224" mass="26212">MNPLFEKIEITDLRPIRDIVFEKLRMAIIGGDIEQGERLVETYIAENMGVSRTPVREALRKLEVEGLAENIPRKGTIVKGISKKDVIEIYEMREVLEGLVFRLACINLSTLQITVLKEVISKMEECIIKEDMPGYWSLHKEFHETILFSCGNSRLIIQMKQIYEYLIRLRNFTLVMNKRVKNALIEHKKIIEAFEKKDEFYAEKIGREHTVNAKEFLANKIHLF</sequence>
<dbReference type="Pfam" id="PF07729">
    <property type="entry name" value="FCD"/>
    <property type="match status" value="1"/>
</dbReference>
<keyword evidence="2" id="KW-0238">DNA-binding</keyword>
<evidence type="ECO:0000259" key="4">
    <source>
        <dbReference type="PROSITE" id="PS50949"/>
    </source>
</evidence>
<dbReference type="Proteomes" id="UP000182569">
    <property type="component" value="Chromosome"/>
</dbReference>
<gene>
    <name evidence="5" type="ORF">A7L45_03585</name>
</gene>
<dbReference type="PROSITE" id="PS50949">
    <property type="entry name" value="HTH_GNTR"/>
    <property type="match status" value="1"/>
</dbReference>
<dbReference type="InterPro" id="IPR000524">
    <property type="entry name" value="Tscrpt_reg_HTH_GntR"/>
</dbReference>
<keyword evidence="6" id="KW-1185">Reference proteome</keyword>
<dbReference type="GO" id="GO:0003700">
    <property type="term" value="F:DNA-binding transcription factor activity"/>
    <property type="evidence" value="ECO:0007669"/>
    <property type="project" value="InterPro"/>
</dbReference>
<dbReference type="GO" id="GO:0003677">
    <property type="term" value="F:DNA binding"/>
    <property type="evidence" value="ECO:0007669"/>
    <property type="project" value="UniProtKB-KW"/>
</dbReference>
<protein>
    <submittedName>
        <fullName evidence="5">GntR family transcriptional regulator</fullName>
    </submittedName>
</protein>
<dbReference type="RefSeq" id="WP_071611503.1">
    <property type="nucleotide sequence ID" value="NZ_CP015756.1"/>
</dbReference>
<dbReference type="SUPFAM" id="SSF48008">
    <property type="entry name" value="GntR ligand-binding domain-like"/>
    <property type="match status" value="1"/>
</dbReference>
<dbReference type="SUPFAM" id="SSF46785">
    <property type="entry name" value="Winged helix' DNA-binding domain"/>
    <property type="match status" value="1"/>
</dbReference>
<evidence type="ECO:0000256" key="1">
    <source>
        <dbReference type="ARBA" id="ARBA00023015"/>
    </source>
</evidence>
<evidence type="ECO:0000313" key="6">
    <source>
        <dbReference type="Proteomes" id="UP000182569"/>
    </source>
</evidence>
<organism evidence="5 6">
    <name type="scientific">Clostridium estertheticum subsp. estertheticum</name>
    <dbReference type="NCBI Taxonomy" id="1552"/>
    <lineage>
        <taxon>Bacteria</taxon>
        <taxon>Bacillati</taxon>
        <taxon>Bacillota</taxon>
        <taxon>Clostridia</taxon>
        <taxon>Eubacteriales</taxon>
        <taxon>Clostridiaceae</taxon>
        <taxon>Clostridium</taxon>
    </lineage>
</organism>
<evidence type="ECO:0000256" key="2">
    <source>
        <dbReference type="ARBA" id="ARBA00023125"/>
    </source>
</evidence>
<accession>A0A1J0GCY7</accession>
<dbReference type="Gene3D" id="1.10.10.10">
    <property type="entry name" value="Winged helix-like DNA-binding domain superfamily/Winged helix DNA-binding domain"/>
    <property type="match status" value="1"/>
</dbReference>
<dbReference type="PANTHER" id="PTHR43537">
    <property type="entry name" value="TRANSCRIPTIONAL REGULATOR, GNTR FAMILY"/>
    <property type="match status" value="1"/>
</dbReference>
<dbReference type="STRING" id="1552.A7L45_03585"/>
<dbReference type="Gene3D" id="1.20.120.530">
    <property type="entry name" value="GntR ligand-binding domain-like"/>
    <property type="match status" value="1"/>
</dbReference>
<dbReference type="SMART" id="SM00895">
    <property type="entry name" value="FCD"/>
    <property type="match status" value="1"/>
</dbReference>
<feature type="domain" description="HTH gntR-type" evidence="4">
    <location>
        <begin position="14"/>
        <end position="81"/>
    </location>
</feature>
<reference evidence="6" key="1">
    <citation type="journal article" date="2016" name="Front. Microbiol.">
        <title>Complete Genome Sequence of Clostridium estertheticum DSM 8809, a Microbe Identified in Spoiled Vacuum Packed Beef.</title>
        <authorList>
            <person name="Yu Z."/>
            <person name="Gunn L."/>
            <person name="Brennan E."/>
            <person name="Reid R."/>
            <person name="Wall P.G."/>
            <person name="Gaora O.P."/>
            <person name="Hurley D."/>
            <person name="Bolton D."/>
            <person name="Fanning S."/>
        </authorList>
    </citation>
    <scope>NUCLEOTIDE SEQUENCE [LARGE SCALE GENOMIC DNA]</scope>
    <source>
        <strain evidence="6">DSM 8809</strain>
    </source>
</reference>
<name>A0A1J0GCY7_9CLOT</name>
<keyword evidence="1" id="KW-0805">Transcription regulation</keyword>
<dbReference type="InterPro" id="IPR008920">
    <property type="entry name" value="TF_FadR/GntR_C"/>
</dbReference>
<evidence type="ECO:0000256" key="3">
    <source>
        <dbReference type="ARBA" id="ARBA00023163"/>
    </source>
</evidence>
<dbReference type="PANTHER" id="PTHR43537:SF24">
    <property type="entry name" value="GLUCONATE OPERON TRANSCRIPTIONAL REPRESSOR"/>
    <property type="match status" value="1"/>
</dbReference>
<dbReference type="SMART" id="SM00345">
    <property type="entry name" value="HTH_GNTR"/>
    <property type="match status" value="1"/>
</dbReference>
<dbReference type="AlphaFoldDB" id="A0A1J0GCY7"/>
<keyword evidence="3" id="KW-0804">Transcription</keyword>
<dbReference type="InterPro" id="IPR036390">
    <property type="entry name" value="WH_DNA-bd_sf"/>
</dbReference>
<dbReference type="InterPro" id="IPR036388">
    <property type="entry name" value="WH-like_DNA-bd_sf"/>
</dbReference>
<dbReference type="CDD" id="cd07377">
    <property type="entry name" value="WHTH_GntR"/>
    <property type="match status" value="1"/>
</dbReference>
<dbReference type="InterPro" id="IPR011711">
    <property type="entry name" value="GntR_C"/>
</dbReference>
<proteinExistence type="predicted"/>
<evidence type="ECO:0000313" key="5">
    <source>
        <dbReference type="EMBL" id="APC39207.1"/>
    </source>
</evidence>
<dbReference type="KEGG" id="ceu:A7L45_03585"/>
<dbReference type="EMBL" id="CP015756">
    <property type="protein sequence ID" value="APC39207.1"/>
    <property type="molecule type" value="Genomic_DNA"/>
</dbReference>